<dbReference type="RefSeq" id="WP_000423282.1">
    <property type="nucleotide sequence ID" value="NZ_JEWH01000053.1"/>
</dbReference>
<dbReference type="GO" id="GO:0003677">
    <property type="term" value="F:DNA binding"/>
    <property type="evidence" value="ECO:0007669"/>
    <property type="project" value="UniProtKB-KW"/>
</dbReference>
<dbReference type="Pfam" id="PF03466">
    <property type="entry name" value="LysR_substrate"/>
    <property type="match status" value="1"/>
</dbReference>
<keyword evidence="2" id="KW-0805">Transcription regulation</keyword>
<accession>A0A009IKL3</accession>
<dbReference type="SUPFAM" id="SSF46785">
    <property type="entry name" value="Winged helix' DNA-binding domain"/>
    <property type="match status" value="1"/>
</dbReference>
<evidence type="ECO:0000256" key="2">
    <source>
        <dbReference type="ARBA" id="ARBA00023015"/>
    </source>
</evidence>
<dbReference type="GO" id="GO:0003700">
    <property type="term" value="F:DNA-binding transcription factor activity"/>
    <property type="evidence" value="ECO:0007669"/>
    <property type="project" value="InterPro"/>
</dbReference>
<dbReference type="SUPFAM" id="SSF53850">
    <property type="entry name" value="Periplasmic binding protein-like II"/>
    <property type="match status" value="1"/>
</dbReference>
<evidence type="ECO:0000256" key="4">
    <source>
        <dbReference type="ARBA" id="ARBA00023163"/>
    </source>
</evidence>
<dbReference type="PANTHER" id="PTHR30346:SF17">
    <property type="entry name" value="LYSR FAMILY TRANSCRIPTIONAL REGULATOR"/>
    <property type="match status" value="1"/>
</dbReference>
<evidence type="ECO:0000313" key="7">
    <source>
        <dbReference type="Proteomes" id="UP000020595"/>
    </source>
</evidence>
<evidence type="ECO:0000259" key="5">
    <source>
        <dbReference type="PROSITE" id="PS50931"/>
    </source>
</evidence>
<dbReference type="Gene3D" id="3.40.190.10">
    <property type="entry name" value="Periplasmic binding protein-like II"/>
    <property type="match status" value="2"/>
</dbReference>
<dbReference type="CDD" id="cd08445">
    <property type="entry name" value="PBP2_BenM_CatM_CatR"/>
    <property type="match status" value="1"/>
</dbReference>
<dbReference type="InterPro" id="IPR005119">
    <property type="entry name" value="LysR_subst-bd"/>
</dbReference>
<organism evidence="6 7">
    <name type="scientific">Acinetobacter baumannii (strain 1295743)</name>
    <dbReference type="NCBI Taxonomy" id="1310613"/>
    <lineage>
        <taxon>Bacteria</taxon>
        <taxon>Pseudomonadati</taxon>
        <taxon>Pseudomonadota</taxon>
        <taxon>Gammaproteobacteria</taxon>
        <taxon>Moraxellales</taxon>
        <taxon>Moraxellaceae</taxon>
        <taxon>Acinetobacter</taxon>
        <taxon>Acinetobacter calcoaceticus/baumannii complex</taxon>
    </lineage>
</organism>
<protein>
    <submittedName>
        <fullName evidence="6">HTH-type transcriptional regulator BenM</fullName>
    </submittedName>
</protein>
<dbReference type="PATRIC" id="fig|1310613.3.peg.3126"/>
<dbReference type="InterPro" id="IPR036390">
    <property type="entry name" value="WH_DNA-bd_sf"/>
</dbReference>
<dbReference type="Pfam" id="PF00126">
    <property type="entry name" value="HTH_1"/>
    <property type="match status" value="1"/>
</dbReference>
<dbReference type="InterPro" id="IPR000847">
    <property type="entry name" value="LysR_HTH_N"/>
</dbReference>
<feature type="domain" description="HTH lysR-type" evidence="5">
    <location>
        <begin position="1"/>
        <end position="58"/>
    </location>
</feature>
<gene>
    <name evidence="6" type="primary">benM</name>
    <name evidence="6" type="ORF">J512_3255</name>
</gene>
<dbReference type="Proteomes" id="UP000020595">
    <property type="component" value="Unassembled WGS sequence"/>
</dbReference>
<evidence type="ECO:0000313" key="6">
    <source>
        <dbReference type="EMBL" id="EXB04328.1"/>
    </source>
</evidence>
<dbReference type="InterPro" id="IPR036388">
    <property type="entry name" value="WH-like_DNA-bd_sf"/>
</dbReference>
<dbReference type="GO" id="GO:0032993">
    <property type="term" value="C:protein-DNA complex"/>
    <property type="evidence" value="ECO:0007669"/>
    <property type="project" value="TreeGrafter"/>
</dbReference>
<name>A0A009IKL3_ACIB9</name>
<proteinExistence type="inferred from homology"/>
<dbReference type="PRINTS" id="PR00039">
    <property type="entry name" value="HTHLYSR"/>
</dbReference>
<comment type="caution">
    <text evidence="6">The sequence shown here is derived from an EMBL/GenBank/DDBJ whole genome shotgun (WGS) entry which is preliminary data.</text>
</comment>
<evidence type="ECO:0000256" key="1">
    <source>
        <dbReference type="ARBA" id="ARBA00009437"/>
    </source>
</evidence>
<dbReference type="FunFam" id="1.10.10.10:FF:000001">
    <property type="entry name" value="LysR family transcriptional regulator"/>
    <property type="match status" value="1"/>
</dbReference>
<sequence>MELRHLRYFVAVVEEQSFTKAAEKLFIAQPPLSRQIQNLESELGIQLFERGSRPLQTTPAGHFFYQHAVKLLSNAEEIKSMTKRIGLIERSMTIGFVGSLLYGLLPRIIYLFRQQQPHLNIQLMELSTTEQLQALKEGRIDVGFGRLRISDPAVRRILLRKERLVVAAHTSHPIAQRTEGVYLADLIDEKMFMYPTSPKPNFSTQLLNIFAEHSLVPKNMHEIREIQLALGLVAAGEGICIIPASADTIRFPHLNYIPILDNGAVSPIFITARAMDRSEDLQSLFDCIYQVYDLEGIPYQRTVFTLDQNPIDDSNGVDF</sequence>
<keyword evidence="4" id="KW-0804">Transcription</keyword>
<dbReference type="Gene3D" id="1.10.10.10">
    <property type="entry name" value="Winged helix-like DNA-binding domain superfamily/Winged helix DNA-binding domain"/>
    <property type="match status" value="1"/>
</dbReference>
<dbReference type="EMBL" id="JEWH01000053">
    <property type="protein sequence ID" value="EXB04328.1"/>
    <property type="molecule type" value="Genomic_DNA"/>
</dbReference>
<evidence type="ECO:0000256" key="3">
    <source>
        <dbReference type="ARBA" id="ARBA00023125"/>
    </source>
</evidence>
<keyword evidence="3" id="KW-0238">DNA-binding</keyword>
<comment type="similarity">
    <text evidence="1">Belongs to the LysR transcriptional regulatory family.</text>
</comment>
<dbReference type="PANTHER" id="PTHR30346">
    <property type="entry name" value="TRANSCRIPTIONAL DUAL REGULATOR HCAR-RELATED"/>
    <property type="match status" value="1"/>
</dbReference>
<dbReference type="AlphaFoldDB" id="A0A009IKL3"/>
<dbReference type="PROSITE" id="PS50931">
    <property type="entry name" value="HTH_LYSR"/>
    <property type="match status" value="1"/>
</dbReference>
<reference evidence="6 7" key="1">
    <citation type="submission" date="2014-02" db="EMBL/GenBank/DDBJ databases">
        <title>Comparative genomics and transcriptomics to identify genetic mechanisms underlying the emergence of carbapenem resistant Acinetobacter baumannii (CRAb).</title>
        <authorList>
            <person name="Harris A.D."/>
            <person name="Johnson K.J."/>
            <person name="George J."/>
            <person name="Shefchek K."/>
            <person name="Daugherty S.C."/>
            <person name="Parankush S."/>
            <person name="Sadzewicz L."/>
            <person name="Tallon L."/>
            <person name="Sengamalay N."/>
            <person name="Hazen T.H."/>
            <person name="Rasko D.A."/>
        </authorList>
    </citation>
    <scope>NUCLEOTIDE SEQUENCE [LARGE SCALE GENOMIC DNA]</scope>
    <source>
        <strain evidence="6 7">1295743</strain>
    </source>
</reference>